<protein>
    <recommendedName>
        <fullName evidence="3">Prephenate/arogenate dehydrogenase domain-containing protein</fullName>
    </recommendedName>
</protein>
<dbReference type="STRING" id="1797724.A3A48_02325"/>
<comment type="caution">
    <text evidence="1">The sequence shown here is derived from an EMBL/GenBank/DDBJ whole genome shotgun (WGS) entry which is preliminary data.</text>
</comment>
<dbReference type="Gene3D" id="3.40.50.720">
    <property type="entry name" value="NAD(P)-binding Rossmann-like Domain"/>
    <property type="match status" value="1"/>
</dbReference>
<evidence type="ECO:0008006" key="3">
    <source>
        <dbReference type="Google" id="ProtNLM"/>
    </source>
</evidence>
<evidence type="ECO:0000313" key="1">
    <source>
        <dbReference type="EMBL" id="OGD94683.1"/>
    </source>
</evidence>
<reference evidence="1 2" key="1">
    <citation type="journal article" date="2016" name="Nat. Commun.">
        <title>Thousands of microbial genomes shed light on interconnected biogeochemical processes in an aquifer system.</title>
        <authorList>
            <person name="Anantharaman K."/>
            <person name="Brown C.T."/>
            <person name="Hug L.A."/>
            <person name="Sharon I."/>
            <person name="Castelle C.J."/>
            <person name="Probst A.J."/>
            <person name="Thomas B.C."/>
            <person name="Singh A."/>
            <person name="Wilkins M.J."/>
            <person name="Karaoz U."/>
            <person name="Brodie E.L."/>
            <person name="Williams K.H."/>
            <person name="Hubbard S.S."/>
            <person name="Banfield J.F."/>
        </authorList>
    </citation>
    <scope>NUCLEOTIDE SEQUENCE [LARGE SCALE GENOMIC DNA]</scope>
</reference>
<dbReference type="InterPro" id="IPR036291">
    <property type="entry name" value="NAD(P)-bd_dom_sf"/>
</dbReference>
<sequence length="384" mass="43182">MPEREKGESSQFVPYEQRVATVVGKGVQGTKVGRALESLGFKQVKFCEKDDPFLDFVETSTDLVLAIDNVGVEDRLRSVWPYLTPNHRVLDGSSVKAPLIPMYEDLDRRGVSVAPFHLGAKPDMSWMGIKAWVCTVGPNSEGAKRLGTDIFLSTNSFIIVIDIREHHNIEKAQWLTMATSHIFLTALKRLGFPLERFDNFATLNAELQTQPSGRTAGQGPGIPSEVLLNQPAKWELMQAVRESAKDFEAALSTGYGFQEFLQGNIDYHDNPKGFVKALFEKAGMIGATNANIRMFSFKFRVEDEGPGTLRRLLEPFDLEDADMTAFLSQRAEVKVDEQHKYQDPDKVVDFYVGINPKTVDPEKDRRIKERLVEMGCEITENSSW</sequence>
<proteinExistence type="predicted"/>
<dbReference type="EMBL" id="MFBN01000043">
    <property type="protein sequence ID" value="OGD94683.1"/>
    <property type="molecule type" value="Genomic_DNA"/>
</dbReference>
<dbReference type="SUPFAM" id="SSF51735">
    <property type="entry name" value="NAD(P)-binding Rossmann-fold domains"/>
    <property type="match status" value="1"/>
</dbReference>
<dbReference type="AlphaFoldDB" id="A0A1F5GS23"/>
<gene>
    <name evidence="1" type="ORF">A3A48_02325</name>
</gene>
<name>A0A1F5GS23_9BACT</name>
<dbReference type="Proteomes" id="UP000178336">
    <property type="component" value="Unassembled WGS sequence"/>
</dbReference>
<accession>A0A1F5GS23</accession>
<organism evidence="1 2">
    <name type="scientific">Candidatus Curtissbacteria bacterium RIFCSPLOWO2_01_FULL_37_9</name>
    <dbReference type="NCBI Taxonomy" id="1797724"/>
    <lineage>
        <taxon>Bacteria</taxon>
        <taxon>Candidatus Curtissiibacteriota</taxon>
    </lineage>
</organism>
<evidence type="ECO:0000313" key="2">
    <source>
        <dbReference type="Proteomes" id="UP000178336"/>
    </source>
</evidence>